<dbReference type="EMBL" id="JADWDJ010000009">
    <property type="protein sequence ID" value="KAG5276186.1"/>
    <property type="molecule type" value="Genomic_DNA"/>
</dbReference>
<evidence type="ECO:0000313" key="4">
    <source>
        <dbReference type="Proteomes" id="UP000823561"/>
    </source>
</evidence>
<accession>A0AAV6GRK1</accession>
<feature type="domain" description="RIIa" evidence="2">
    <location>
        <begin position="31"/>
        <end position="68"/>
    </location>
</feature>
<organism evidence="3 4">
    <name type="scientific">Alosa alosa</name>
    <name type="common">allis shad</name>
    <dbReference type="NCBI Taxonomy" id="278164"/>
    <lineage>
        <taxon>Eukaryota</taxon>
        <taxon>Metazoa</taxon>
        <taxon>Chordata</taxon>
        <taxon>Craniata</taxon>
        <taxon>Vertebrata</taxon>
        <taxon>Euteleostomi</taxon>
        <taxon>Actinopterygii</taxon>
        <taxon>Neopterygii</taxon>
        <taxon>Teleostei</taxon>
        <taxon>Clupei</taxon>
        <taxon>Clupeiformes</taxon>
        <taxon>Clupeoidei</taxon>
        <taxon>Clupeidae</taxon>
        <taxon>Alosa</taxon>
    </lineage>
</organism>
<comment type="caution">
    <text evidence="3">The sequence shown here is derived from an EMBL/GenBank/DDBJ whole genome shotgun (WGS) entry which is preliminary data.</text>
</comment>
<keyword evidence="4" id="KW-1185">Reference proteome</keyword>
<dbReference type="PANTHER" id="PTHR15494">
    <property type="entry name" value="CALCIUM-BINDING TYROSINE PHOSPHORYLATION-REGULATED PROTEIN"/>
    <property type="match status" value="1"/>
</dbReference>
<gene>
    <name evidence="3" type="ORF">AALO_G00128930</name>
</gene>
<evidence type="ECO:0000256" key="1">
    <source>
        <dbReference type="SAM" id="MobiDB-lite"/>
    </source>
</evidence>
<dbReference type="GO" id="GO:0035686">
    <property type="term" value="C:sperm fibrous sheath"/>
    <property type="evidence" value="ECO:0007669"/>
    <property type="project" value="TreeGrafter"/>
</dbReference>
<dbReference type="PANTHER" id="PTHR15494:SF0">
    <property type="entry name" value="CALCIUM-BINDING TYROSINE PHOSPHORYLATION-REGULATED PROTEIN"/>
    <property type="match status" value="1"/>
</dbReference>
<dbReference type="AlphaFoldDB" id="A0AAV6GRK1"/>
<sequence>MHSGVNSPEKFFGDMEQALVYQYPTKIKVPPGLKTIIEGLSRAVVQRQPESLPHFATLYFAELLRFRTARSKEGIQGLVKQFHETRVDRLPNRGLGTMKDVKTKKLAAVATAALFTVHAHQLKSQQISGTIPAKLKNDDKEQSVSIQEILSEPPAAPVEHQSLYSPPRIKHKAPMPPKDSRLKKGVDLTQEVSAGAAPESSEQEAGVATKPLARKKKDKCKLVKPEVPTDEPDLDVSLVINLVNPLESLTQEETTHLTHLSGPPVSTGPEAKTSHLVYPPVPAEEEVVATVQQTVPLSQHRPTDGSFVEGSDFLLELESELAADHSSATVLASDPQQLSLSPSGRMENQGDYKLVRPTAPAEDPQLCGVTNIEWTPPEMEEDVISELIDKQLKRLLSARPKKVNNVKVTASSISQQKLTLSSALNQDSEGKPQNIDPKLTQIETGPRQLPCSSQKDSECSAIEEPQVPSTQVAQQMLYWAFPVPYVLLAGGYLSQNADLTIAPGTTVSPTTEEPLQPLTVELKPPLYAFSTTPGTVQFTPSAGIPTMLFPFMRPQTCGSWPAAQPPSAETPAALCPLGANTLPMNHAATPSRHWRIRLVFPLPQSGFHN</sequence>
<dbReference type="SUPFAM" id="SSF47391">
    <property type="entry name" value="Dimerization-anchoring domain of cAMP-dependent PK regulatory subunit"/>
    <property type="match status" value="1"/>
</dbReference>
<evidence type="ECO:0000313" key="3">
    <source>
        <dbReference type="EMBL" id="KAG5276186.1"/>
    </source>
</evidence>
<dbReference type="InterPro" id="IPR038848">
    <property type="entry name" value="CABYR"/>
</dbReference>
<dbReference type="InterPro" id="IPR003117">
    <property type="entry name" value="cAMP_dep_PK_reg_su_I/II_a/b"/>
</dbReference>
<dbReference type="SMART" id="SM00394">
    <property type="entry name" value="RIIa"/>
    <property type="match status" value="1"/>
</dbReference>
<dbReference type="GO" id="GO:0048240">
    <property type="term" value="P:sperm capacitation"/>
    <property type="evidence" value="ECO:0007669"/>
    <property type="project" value="InterPro"/>
</dbReference>
<proteinExistence type="predicted"/>
<dbReference type="Proteomes" id="UP000823561">
    <property type="component" value="Chromosome 9"/>
</dbReference>
<name>A0AAV6GRK1_9TELE</name>
<evidence type="ECO:0000259" key="2">
    <source>
        <dbReference type="SMART" id="SM00394"/>
    </source>
</evidence>
<dbReference type="Gene3D" id="1.20.890.10">
    <property type="entry name" value="cAMP-dependent protein kinase regulatory subunit, dimerization-anchoring domain"/>
    <property type="match status" value="1"/>
</dbReference>
<dbReference type="InterPro" id="IPR047579">
    <property type="entry name" value="DD_CABYR_SP17"/>
</dbReference>
<reference evidence="3" key="1">
    <citation type="submission" date="2020-10" db="EMBL/GenBank/DDBJ databases">
        <title>Chromosome-scale genome assembly of the Allis shad, Alosa alosa.</title>
        <authorList>
            <person name="Margot Z."/>
            <person name="Christophe K."/>
            <person name="Cabau C."/>
            <person name="Louis A."/>
            <person name="Berthelot C."/>
            <person name="Parey E."/>
            <person name="Roest Crollius H."/>
            <person name="Montfort J."/>
            <person name="Robinson-Rechavi M."/>
            <person name="Bucao C."/>
            <person name="Bouchez O."/>
            <person name="Gislard M."/>
            <person name="Lluch J."/>
            <person name="Milhes M."/>
            <person name="Lampietro C."/>
            <person name="Lopez Roques C."/>
            <person name="Donnadieu C."/>
            <person name="Braasch I."/>
            <person name="Desvignes T."/>
            <person name="Postlethwait J."/>
            <person name="Bobe J."/>
            <person name="Guiguen Y."/>
        </authorList>
    </citation>
    <scope>NUCLEOTIDE SEQUENCE</scope>
    <source>
        <strain evidence="3">M-15738</strain>
        <tissue evidence="3">Blood</tissue>
    </source>
</reference>
<protein>
    <recommendedName>
        <fullName evidence="2">RIIa domain-containing protein</fullName>
    </recommendedName>
</protein>
<feature type="region of interest" description="Disordered" evidence="1">
    <location>
        <begin position="151"/>
        <end position="218"/>
    </location>
</feature>
<dbReference type="CDD" id="cd12100">
    <property type="entry name" value="DD_CABYR_SP17"/>
    <property type="match status" value="1"/>
</dbReference>
<dbReference type="GO" id="GO:0005509">
    <property type="term" value="F:calcium ion binding"/>
    <property type="evidence" value="ECO:0007669"/>
    <property type="project" value="InterPro"/>
</dbReference>
<dbReference type="GO" id="GO:0005737">
    <property type="term" value="C:cytoplasm"/>
    <property type="evidence" value="ECO:0007669"/>
    <property type="project" value="TreeGrafter"/>
</dbReference>